<dbReference type="AlphaFoldDB" id="A0AAD6YC16"/>
<feature type="compositionally biased region" description="Acidic residues" evidence="1">
    <location>
        <begin position="113"/>
        <end position="127"/>
    </location>
</feature>
<evidence type="ECO:0000313" key="3">
    <source>
        <dbReference type="Proteomes" id="UP001219525"/>
    </source>
</evidence>
<comment type="caution">
    <text evidence="2">The sequence shown here is derived from an EMBL/GenBank/DDBJ whole genome shotgun (WGS) entry which is preliminary data.</text>
</comment>
<evidence type="ECO:0000313" key="2">
    <source>
        <dbReference type="EMBL" id="KAJ7204942.1"/>
    </source>
</evidence>
<feature type="region of interest" description="Disordered" evidence="1">
    <location>
        <begin position="281"/>
        <end position="312"/>
    </location>
</feature>
<dbReference type="Proteomes" id="UP001219525">
    <property type="component" value="Unassembled WGS sequence"/>
</dbReference>
<feature type="region of interest" description="Disordered" evidence="1">
    <location>
        <begin position="426"/>
        <end position="465"/>
    </location>
</feature>
<proteinExistence type="predicted"/>
<feature type="compositionally biased region" description="Acidic residues" evidence="1">
    <location>
        <begin position="136"/>
        <end position="148"/>
    </location>
</feature>
<feature type="region of interest" description="Disordered" evidence="1">
    <location>
        <begin position="108"/>
        <end position="148"/>
    </location>
</feature>
<feature type="compositionally biased region" description="Basic residues" evidence="1">
    <location>
        <begin position="7"/>
        <end position="23"/>
    </location>
</feature>
<feature type="region of interest" description="Disordered" evidence="1">
    <location>
        <begin position="1"/>
        <end position="67"/>
    </location>
</feature>
<feature type="compositionally biased region" description="Polar residues" evidence="1">
    <location>
        <begin position="436"/>
        <end position="450"/>
    </location>
</feature>
<evidence type="ECO:0000256" key="1">
    <source>
        <dbReference type="SAM" id="MobiDB-lite"/>
    </source>
</evidence>
<gene>
    <name evidence="2" type="ORF">GGX14DRAFT_645411</name>
</gene>
<reference evidence="2" key="1">
    <citation type="submission" date="2023-03" db="EMBL/GenBank/DDBJ databases">
        <title>Massive genome expansion in bonnet fungi (Mycena s.s.) driven by repeated elements and novel gene families across ecological guilds.</title>
        <authorList>
            <consortium name="Lawrence Berkeley National Laboratory"/>
            <person name="Harder C.B."/>
            <person name="Miyauchi S."/>
            <person name="Viragh M."/>
            <person name="Kuo A."/>
            <person name="Thoen E."/>
            <person name="Andreopoulos B."/>
            <person name="Lu D."/>
            <person name="Skrede I."/>
            <person name="Drula E."/>
            <person name="Henrissat B."/>
            <person name="Morin E."/>
            <person name="Kohler A."/>
            <person name="Barry K."/>
            <person name="LaButti K."/>
            <person name="Morin E."/>
            <person name="Salamov A."/>
            <person name="Lipzen A."/>
            <person name="Mereny Z."/>
            <person name="Hegedus B."/>
            <person name="Baldrian P."/>
            <person name="Stursova M."/>
            <person name="Weitz H."/>
            <person name="Taylor A."/>
            <person name="Grigoriev I.V."/>
            <person name="Nagy L.G."/>
            <person name="Martin F."/>
            <person name="Kauserud H."/>
        </authorList>
    </citation>
    <scope>NUCLEOTIDE SEQUENCE</scope>
    <source>
        <strain evidence="2">9144</strain>
    </source>
</reference>
<protein>
    <submittedName>
        <fullName evidence="2">Uncharacterized protein</fullName>
    </submittedName>
</protein>
<sequence length="556" mass="60650">MGDAKTANKKQSKNVRTTGHRKTRESAKSEANEPAPERPQPRPRLKIHGPAPPGSKPRAETEGEQAAIAALVSMGGNSSGRGAFEIKMDHIFAATVPGVSAADLRVERAGGEASEDEDVDKEDEDDLHLDSTSSSDSEDDSVSLADSEEELLASVVPASADSSPSEKAKARKNKIIIPFEVPYNGAVRELEITLTTSFDAFLDRLAHGMSTRKSLLSGIAYTASFQPKNPKPVPKLLEDKKAWKKLVTSVEAHVAASLGNKKGKGVIKPFTIRIIDTSGEDTKTAASGKKVQSSRQHHGKKDKNDASASETVPEDKAKLFYRQLEEKYYCSEHNRPCTVLSEGNHYHLTDANLAKWAWLISQHRATKETLPREELKIDDAMPRQHAAKKAMARHGAPIADTSEPPQWMQSLLPFVGMALGGAMRPNYPSGPFETPQPVSRLQPAGSSRSQAVDPPSSGTKRAATAAAPTMADWLLSIDRNFTGRGRHNSQFSQYLPVFHANAIYDLTDVEDFTAEDLAKLLQCAIGIGTRLVKYAKEDMDKLTKSVKRVRQNSSWE</sequence>
<name>A0AAD6YC16_9AGAR</name>
<feature type="compositionally biased region" description="Basic and acidic residues" evidence="1">
    <location>
        <begin position="24"/>
        <end position="40"/>
    </location>
</feature>
<organism evidence="2 3">
    <name type="scientific">Mycena pura</name>
    <dbReference type="NCBI Taxonomy" id="153505"/>
    <lineage>
        <taxon>Eukaryota</taxon>
        <taxon>Fungi</taxon>
        <taxon>Dikarya</taxon>
        <taxon>Basidiomycota</taxon>
        <taxon>Agaricomycotina</taxon>
        <taxon>Agaricomycetes</taxon>
        <taxon>Agaricomycetidae</taxon>
        <taxon>Agaricales</taxon>
        <taxon>Marasmiineae</taxon>
        <taxon>Mycenaceae</taxon>
        <taxon>Mycena</taxon>
    </lineage>
</organism>
<dbReference type="EMBL" id="JARJCW010000045">
    <property type="protein sequence ID" value="KAJ7204942.1"/>
    <property type="molecule type" value="Genomic_DNA"/>
</dbReference>
<keyword evidence="3" id="KW-1185">Reference proteome</keyword>
<accession>A0AAD6YC16</accession>